<sequence>FQYRLETFTEARSSAWESEPHTGQSVDGPQNGASPLPWHINVSYPPKFTDGIQKVRVPHSSFVK</sequence>
<comment type="caution">
    <text evidence="2">The sequence shown here is derived from an EMBL/GenBank/DDBJ whole genome shotgun (WGS) entry which is preliminary data.</text>
</comment>
<accession>A0A553RN50</accession>
<dbReference type="PANTHER" id="PTHR48465:SF1">
    <property type="entry name" value="PROTEIN SSUH2 HOMOLOG"/>
    <property type="match status" value="1"/>
</dbReference>
<keyword evidence="3" id="KW-1185">Reference proteome</keyword>
<dbReference type="PANTHER" id="PTHR48465">
    <property type="entry name" value="PROTEIN SSUH2 HOMOLOG"/>
    <property type="match status" value="1"/>
</dbReference>
<evidence type="ECO:0000256" key="1">
    <source>
        <dbReference type="SAM" id="MobiDB-lite"/>
    </source>
</evidence>
<feature type="compositionally biased region" description="Polar residues" evidence="1">
    <location>
        <begin position="10"/>
        <end position="33"/>
    </location>
</feature>
<proteinExistence type="predicted"/>
<feature type="non-terminal residue" evidence="2">
    <location>
        <position position="64"/>
    </location>
</feature>
<evidence type="ECO:0000313" key="3">
    <source>
        <dbReference type="Proteomes" id="UP000316079"/>
    </source>
</evidence>
<dbReference type="InterPro" id="IPR052789">
    <property type="entry name" value="SSUH2_homolog"/>
</dbReference>
<dbReference type="OrthoDB" id="3355217at2759"/>
<organism evidence="2 3">
    <name type="scientific">Danionella cerebrum</name>
    <dbReference type="NCBI Taxonomy" id="2873325"/>
    <lineage>
        <taxon>Eukaryota</taxon>
        <taxon>Metazoa</taxon>
        <taxon>Chordata</taxon>
        <taxon>Craniata</taxon>
        <taxon>Vertebrata</taxon>
        <taxon>Euteleostomi</taxon>
        <taxon>Actinopterygii</taxon>
        <taxon>Neopterygii</taxon>
        <taxon>Teleostei</taxon>
        <taxon>Ostariophysi</taxon>
        <taxon>Cypriniformes</taxon>
        <taxon>Danionidae</taxon>
        <taxon>Danioninae</taxon>
        <taxon>Danionella</taxon>
    </lineage>
</organism>
<protein>
    <submittedName>
        <fullName evidence="2">Uncharacterized protein</fullName>
    </submittedName>
</protein>
<feature type="non-terminal residue" evidence="2">
    <location>
        <position position="1"/>
    </location>
</feature>
<reference evidence="2 3" key="1">
    <citation type="journal article" date="2019" name="Sci. Data">
        <title>Hybrid genome assembly and annotation of Danionella translucida.</title>
        <authorList>
            <person name="Kadobianskyi M."/>
            <person name="Schulze L."/>
            <person name="Schuelke M."/>
            <person name="Judkewitz B."/>
        </authorList>
    </citation>
    <scope>NUCLEOTIDE SEQUENCE [LARGE SCALE GENOMIC DNA]</scope>
    <source>
        <strain evidence="2 3">Bolton</strain>
    </source>
</reference>
<feature type="region of interest" description="Disordered" evidence="1">
    <location>
        <begin position="1"/>
        <end position="38"/>
    </location>
</feature>
<evidence type="ECO:0000313" key="2">
    <source>
        <dbReference type="EMBL" id="TRZ03606.1"/>
    </source>
</evidence>
<gene>
    <name evidence="2" type="ORF">DNTS_018990</name>
</gene>
<dbReference type="Proteomes" id="UP000316079">
    <property type="component" value="Unassembled WGS sequence"/>
</dbReference>
<name>A0A553RN50_9TELE</name>
<dbReference type="AlphaFoldDB" id="A0A553RN50"/>
<dbReference type="EMBL" id="SRMA01005147">
    <property type="protein sequence ID" value="TRZ03606.1"/>
    <property type="molecule type" value="Genomic_DNA"/>
</dbReference>